<keyword evidence="7" id="KW-1185">Reference proteome</keyword>
<dbReference type="GO" id="GO:0003676">
    <property type="term" value="F:nucleic acid binding"/>
    <property type="evidence" value="ECO:0007669"/>
    <property type="project" value="InterPro"/>
</dbReference>
<name>A0A151JTG0_9HYME</name>
<dbReference type="Gene3D" id="3.30.420.10">
    <property type="entry name" value="Ribonuclease H-like superfamily/Ribonuclease H"/>
    <property type="match status" value="1"/>
</dbReference>
<evidence type="ECO:0000256" key="2">
    <source>
        <dbReference type="ARBA" id="ARBA00009127"/>
    </source>
</evidence>
<dbReference type="Gene3D" id="2.120.10.30">
    <property type="entry name" value="TolB, C-terminal domain"/>
    <property type="match status" value="1"/>
</dbReference>
<dbReference type="Pfam" id="PF03022">
    <property type="entry name" value="MRJP"/>
    <property type="match status" value="1"/>
</dbReference>
<feature type="signal peptide" evidence="5">
    <location>
        <begin position="1"/>
        <end position="16"/>
    </location>
</feature>
<organism evidence="6 7">
    <name type="scientific">Trachymyrmex septentrionalis</name>
    <dbReference type="NCBI Taxonomy" id="34720"/>
    <lineage>
        <taxon>Eukaryota</taxon>
        <taxon>Metazoa</taxon>
        <taxon>Ecdysozoa</taxon>
        <taxon>Arthropoda</taxon>
        <taxon>Hexapoda</taxon>
        <taxon>Insecta</taxon>
        <taxon>Pterygota</taxon>
        <taxon>Neoptera</taxon>
        <taxon>Endopterygota</taxon>
        <taxon>Hymenoptera</taxon>
        <taxon>Apocrita</taxon>
        <taxon>Aculeata</taxon>
        <taxon>Formicoidea</taxon>
        <taxon>Formicidae</taxon>
        <taxon>Myrmicinae</taxon>
        <taxon>Trachymyrmex</taxon>
    </lineage>
</organism>
<keyword evidence="4 5" id="KW-0732">Signal</keyword>
<evidence type="ECO:0000256" key="4">
    <source>
        <dbReference type="ARBA" id="ARBA00022729"/>
    </source>
</evidence>
<dbReference type="PRINTS" id="PR01366">
    <property type="entry name" value="ROYALJELLY"/>
</dbReference>
<evidence type="ECO:0000313" key="6">
    <source>
        <dbReference type="EMBL" id="KYN33830.1"/>
    </source>
</evidence>
<sequence length="633" mass="71942">MKQLMLLGFLIIIVSCHEPFQVIFEWKSIDFQWPSDEERQYAIMRGDYIPANNFITTVKFWKDKMYLTLPRWKDGVPVTLGMTSAKPINDITSPKLEAFPTWDMQKLGDCTAFQLVHGIEIDLKDRIWILDTGRPTSLRESKADCSPRLVILDLKNNKIVRIYQFPEHVVRRKTAYLNDIVLDHENGGMAYITDTDITDPGIIVYSSRDNNSWKIRHDSMKAKSEAVGFMVAKTHVINPVHVDGIALSPASNRNSSVARFVGQIPRQDLSARENYGTDHMIGFGTPVFRFNMGHSLAPGYGSITVSLLAVKSKVAPLKTISAIEIIRCVTFFSLDTFRVLSANLKGLHHYTCLTESVIFSMSHLYEGINRKRPISRYICLTIKALYSELVSDYISSTFIAAYQRFVSRRGLSTSTYSDNGTTFHSADRELSDAHAKAIRDPNFRNRLATDGTAWHFLPRTLPHFGGVWKAGIKSVKHHLKRCITNDFVIVDGVTYKDIPGLYELIFIVLSLFWRRLTLGWWSLMLRRFKDIEGATNRLMAATNGLSVDLTAMGARQIILEERLAKLEEKVRASSATFADGSHALPNGLSASFERIISEQRDHELIVFDLPKVPSENYTVTFKLRKNGFKERRE</sequence>
<gene>
    <name evidence="6" type="ORF">ALC56_11849</name>
</gene>
<dbReference type="SUPFAM" id="SSF63829">
    <property type="entry name" value="Calcium-dependent phosphotriesterase"/>
    <property type="match status" value="1"/>
</dbReference>
<dbReference type="AlphaFoldDB" id="A0A151JTG0"/>
<protein>
    <submittedName>
        <fullName evidence="6">Major royal jelly protein 3</fullName>
    </submittedName>
</protein>
<dbReference type="PANTHER" id="PTHR10009">
    <property type="entry name" value="PROTEIN YELLOW-RELATED"/>
    <property type="match status" value="1"/>
</dbReference>
<keyword evidence="3" id="KW-0964">Secreted</keyword>
<accession>A0A151JTG0</accession>
<feature type="chain" id="PRO_5007582994" evidence="5">
    <location>
        <begin position="17"/>
        <end position="633"/>
    </location>
</feature>
<dbReference type="EMBL" id="KQ981890">
    <property type="protein sequence ID" value="KYN33830.1"/>
    <property type="molecule type" value="Genomic_DNA"/>
</dbReference>
<evidence type="ECO:0000256" key="5">
    <source>
        <dbReference type="SAM" id="SignalP"/>
    </source>
</evidence>
<dbReference type="Proteomes" id="UP000078541">
    <property type="component" value="Unassembled WGS sequence"/>
</dbReference>
<reference evidence="6 7" key="1">
    <citation type="submission" date="2016-03" db="EMBL/GenBank/DDBJ databases">
        <title>Trachymyrmex septentrionalis WGS genome.</title>
        <authorList>
            <person name="Nygaard S."/>
            <person name="Hu H."/>
            <person name="Boomsma J."/>
            <person name="Zhang G."/>
        </authorList>
    </citation>
    <scope>NUCLEOTIDE SEQUENCE [LARGE SCALE GENOMIC DNA]</scope>
    <source>
        <strain evidence="6">Tsep2-gDNA-1</strain>
        <tissue evidence="6">Whole body</tissue>
    </source>
</reference>
<comment type="similarity">
    <text evidence="2">Belongs to the major royal jelly protein family.</text>
</comment>
<dbReference type="STRING" id="34720.A0A151JTG0"/>
<evidence type="ECO:0000313" key="7">
    <source>
        <dbReference type="Proteomes" id="UP000078541"/>
    </source>
</evidence>
<dbReference type="InterPro" id="IPR036397">
    <property type="entry name" value="RNaseH_sf"/>
</dbReference>
<proteinExistence type="inferred from homology"/>
<comment type="subcellular location">
    <subcellularLocation>
        <location evidence="1">Secreted</location>
    </subcellularLocation>
</comment>
<dbReference type="InterPro" id="IPR011042">
    <property type="entry name" value="6-blade_b-propeller_TolB-like"/>
</dbReference>
<evidence type="ECO:0000256" key="1">
    <source>
        <dbReference type="ARBA" id="ARBA00004613"/>
    </source>
</evidence>
<evidence type="ECO:0000256" key="3">
    <source>
        <dbReference type="ARBA" id="ARBA00022525"/>
    </source>
</evidence>
<dbReference type="PROSITE" id="PS51257">
    <property type="entry name" value="PROKAR_LIPOPROTEIN"/>
    <property type="match status" value="1"/>
</dbReference>
<dbReference type="InterPro" id="IPR017996">
    <property type="entry name" value="MRJP/yellow-related"/>
</dbReference>
<dbReference type="GO" id="GO:0005576">
    <property type="term" value="C:extracellular region"/>
    <property type="evidence" value="ECO:0007669"/>
    <property type="project" value="UniProtKB-SubCell"/>
</dbReference>
<dbReference type="PANTHER" id="PTHR10009:SF18">
    <property type="entry name" value="PROTEIN YELLOW-LIKE PROTEIN"/>
    <property type="match status" value="1"/>
</dbReference>